<evidence type="ECO:0000313" key="5">
    <source>
        <dbReference type="Proteomes" id="UP001295684"/>
    </source>
</evidence>
<dbReference type="Gene3D" id="2.120.10.80">
    <property type="entry name" value="Kelch-type beta propeller"/>
    <property type="match status" value="2"/>
</dbReference>
<sequence length="754" mass="88673">MSRKCLIKTKDTSTKFIQVCSTSRDHYLKEISRITMIRKRNMGNMPTIKIIPSGQHLEYHRKLLKPLLQPPRIPKTMVNRSFDHKLPKVLSRSVDKNPFENKNSYKDIMGYETIKDINTSLIEKKLTMDKSECDYSTNTRYRGELKTMSMKHSELQKYLQGLERTKKIHIGTIPTVKSISQLRNSSKSPLLSGDTNTEQDDVYLIHPDRVLEENTGMSPRKKRHASISYKSPSNEFSLKVEPRKKVLNAIKQLGEDKETYMKFYHLKEALLPKELTVHSYYQDDVSRWRPSAREGSILFFHKNILEDEQFLLYGGMNNEILQEIVELNIDNIDNKVYWEKHTKEITCLNEYGKPSKHALELGRGGISSIVYTEVNPFNNQSRQNCVILYGSGKIVKFTPNKSEFRILNQYGRLHEDRQYHSACRFGKYMICYGGINNFKNILDKLCCFDLIEQQWKDVKVIPNSINRWVKSKHSGKVNLDCDDGPGPLYHHRWAPVFYRQREEYFDEFLYDNLGVEDSDIGIQDPLIKMPKIKWENVGKYLHQEGIYLFGGKSLLGKITNDLWCLKICDKREALIAIEMEENYRIRHKFPSLKKFENIDYHSYFQWERMETQGISPSPRYQHCVEYYDKMNFLIIYGGKGTSEGKEVLNDLHLLRMDNLMWIKVNLRGMELKPRANFSSIIQTQSYHRKIRDQTDSTKLIIFGGIKENMHYTSDTFILELDQDRIEELIQKENDEIERKKVEEELALLEASRQF</sequence>
<evidence type="ECO:0008006" key="6">
    <source>
        <dbReference type="Google" id="ProtNLM"/>
    </source>
</evidence>
<proteinExistence type="predicted"/>
<dbReference type="PANTHER" id="PTHR46093">
    <property type="entry name" value="ACYL-COA-BINDING DOMAIN-CONTAINING PROTEIN 5"/>
    <property type="match status" value="1"/>
</dbReference>
<dbReference type="PANTHER" id="PTHR46093:SF3">
    <property type="entry name" value="ACYL-COA-BINDING DOMAIN-CONTAINING PROTEIN 4"/>
    <property type="match status" value="1"/>
</dbReference>
<gene>
    <name evidence="4" type="ORF">ECRASSUSDP1_LOCUS24806</name>
</gene>
<evidence type="ECO:0000256" key="3">
    <source>
        <dbReference type="SAM" id="Coils"/>
    </source>
</evidence>
<dbReference type="SUPFAM" id="SSF50965">
    <property type="entry name" value="Galactose oxidase, central domain"/>
    <property type="match status" value="1"/>
</dbReference>
<protein>
    <recommendedName>
        <fullName evidence="6">Kelch motif family protein</fullName>
    </recommendedName>
</protein>
<keyword evidence="1" id="KW-0880">Kelch repeat</keyword>
<dbReference type="Proteomes" id="UP001295684">
    <property type="component" value="Unassembled WGS sequence"/>
</dbReference>
<reference evidence="4" key="1">
    <citation type="submission" date="2023-07" db="EMBL/GenBank/DDBJ databases">
        <authorList>
            <consortium name="AG Swart"/>
            <person name="Singh M."/>
            <person name="Singh A."/>
            <person name="Seah K."/>
            <person name="Emmerich C."/>
        </authorList>
    </citation>
    <scope>NUCLEOTIDE SEQUENCE</scope>
    <source>
        <strain evidence="4">DP1</strain>
    </source>
</reference>
<keyword evidence="5" id="KW-1185">Reference proteome</keyword>
<evidence type="ECO:0000256" key="2">
    <source>
        <dbReference type="ARBA" id="ARBA00022737"/>
    </source>
</evidence>
<dbReference type="Pfam" id="PF24681">
    <property type="entry name" value="Kelch_KLHDC2_KLHL20_DRC7"/>
    <property type="match status" value="1"/>
</dbReference>
<name>A0AAD1Y2D9_EUPCR</name>
<organism evidence="4 5">
    <name type="scientific">Euplotes crassus</name>
    <dbReference type="NCBI Taxonomy" id="5936"/>
    <lineage>
        <taxon>Eukaryota</taxon>
        <taxon>Sar</taxon>
        <taxon>Alveolata</taxon>
        <taxon>Ciliophora</taxon>
        <taxon>Intramacronucleata</taxon>
        <taxon>Spirotrichea</taxon>
        <taxon>Hypotrichia</taxon>
        <taxon>Euplotida</taxon>
        <taxon>Euplotidae</taxon>
        <taxon>Moneuplotes</taxon>
    </lineage>
</organism>
<evidence type="ECO:0000256" key="1">
    <source>
        <dbReference type="ARBA" id="ARBA00022441"/>
    </source>
</evidence>
<feature type="coiled-coil region" evidence="3">
    <location>
        <begin position="722"/>
        <end position="753"/>
    </location>
</feature>
<dbReference type="InterPro" id="IPR015915">
    <property type="entry name" value="Kelch-typ_b-propeller"/>
</dbReference>
<evidence type="ECO:0000313" key="4">
    <source>
        <dbReference type="EMBL" id="CAI2383309.1"/>
    </source>
</evidence>
<comment type="caution">
    <text evidence="4">The sequence shown here is derived from an EMBL/GenBank/DDBJ whole genome shotgun (WGS) entry which is preliminary data.</text>
</comment>
<accession>A0AAD1Y2D9</accession>
<keyword evidence="2" id="KW-0677">Repeat</keyword>
<dbReference type="Pfam" id="PF01344">
    <property type="entry name" value="Kelch_1"/>
    <property type="match status" value="1"/>
</dbReference>
<keyword evidence="3" id="KW-0175">Coiled coil</keyword>
<dbReference type="InterPro" id="IPR011043">
    <property type="entry name" value="Gal_Oxase/kelch_b-propeller"/>
</dbReference>
<dbReference type="InterPro" id="IPR006652">
    <property type="entry name" value="Kelch_1"/>
</dbReference>
<dbReference type="AlphaFoldDB" id="A0AAD1Y2D9"/>
<dbReference type="EMBL" id="CAMPGE010025567">
    <property type="protein sequence ID" value="CAI2383309.1"/>
    <property type="molecule type" value="Genomic_DNA"/>
</dbReference>